<dbReference type="EMBL" id="JAAAPO010000009">
    <property type="protein sequence ID" value="NBC38155.1"/>
    <property type="molecule type" value="Genomic_DNA"/>
</dbReference>
<protein>
    <submittedName>
        <fullName evidence="1">Uncharacterized protein</fullName>
    </submittedName>
</protein>
<evidence type="ECO:0000313" key="2">
    <source>
        <dbReference type="Proteomes" id="UP000753724"/>
    </source>
</evidence>
<proteinExistence type="predicted"/>
<comment type="caution">
    <text evidence="1">The sequence shown here is derived from an EMBL/GenBank/DDBJ whole genome shotgun (WGS) entry which is preliminary data.</text>
</comment>
<organism evidence="1 2">
    <name type="scientific">Novosphingobium ovatum</name>
    <dbReference type="NCBI Taxonomy" id="1908523"/>
    <lineage>
        <taxon>Bacteria</taxon>
        <taxon>Pseudomonadati</taxon>
        <taxon>Pseudomonadota</taxon>
        <taxon>Alphaproteobacteria</taxon>
        <taxon>Sphingomonadales</taxon>
        <taxon>Sphingomonadaceae</taxon>
        <taxon>Novosphingobium</taxon>
    </lineage>
</organism>
<gene>
    <name evidence="1" type="ORF">GTZ99_16515</name>
</gene>
<name>A0ABW9XHY7_9SPHN</name>
<accession>A0ABW9XHY7</accession>
<reference evidence="2" key="1">
    <citation type="submission" date="2020-01" db="EMBL/GenBank/DDBJ databases">
        <title>Sphingomonas sp. strain CSW-10.</title>
        <authorList>
            <person name="Chen W.-M."/>
        </authorList>
    </citation>
    <scope>NUCLEOTIDE SEQUENCE [LARGE SCALE GENOMIC DNA]</scope>
    <source>
        <strain evidence="2">FSY-8</strain>
    </source>
</reference>
<sequence>MTILDPSNPTAYNHPARPTLNEVDTGALGAALLALTKEVWVLTDRMMVMEEVLAQRGIDISAQIDAHQPDPDLQSRLNARGAKLVAGVLDALSGVARD</sequence>
<dbReference type="RefSeq" id="WP_161720894.1">
    <property type="nucleotide sequence ID" value="NZ_JAAAPO010000009.1"/>
</dbReference>
<keyword evidence="2" id="KW-1185">Reference proteome</keyword>
<dbReference type="Proteomes" id="UP000753724">
    <property type="component" value="Unassembled WGS sequence"/>
</dbReference>
<evidence type="ECO:0000313" key="1">
    <source>
        <dbReference type="EMBL" id="NBC38155.1"/>
    </source>
</evidence>